<feature type="compositionally biased region" description="Basic and acidic residues" evidence="1">
    <location>
        <begin position="99"/>
        <end position="110"/>
    </location>
</feature>
<evidence type="ECO:0008006" key="5">
    <source>
        <dbReference type="Google" id="ProtNLM"/>
    </source>
</evidence>
<dbReference type="RefSeq" id="WP_146919639.1">
    <property type="nucleotide sequence ID" value="NZ_CP042430.1"/>
</dbReference>
<evidence type="ECO:0000256" key="1">
    <source>
        <dbReference type="SAM" id="MobiDB-lite"/>
    </source>
</evidence>
<evidence type="ECO:0000313" key="3">
    <source>
        <dbReference type="EMBL" id="QEC48278.1"/>
    </source>
</evidence>
<dbReference type="KEGG" id="bsol:FSW04_12340"/>
<dbReference type="AlphaFoldDB" id="A0A5B8U617"/>
<feature type="compositionally biased region" description="Low complexity" evidence="1">
    <location>
        <begin position="111"/>
        <end position="130"/>
    </location>
</feature>
<feature type="region of interest" description="Disordered" evidence="1">
    <location>
        <begin position="97"/>
        <end position="140"/>
    </location>
</feature>
<organism evidence="3 4">
    <name type="scientific">Baekduia soli</name>
    <dbReference type="NCBI Taxonomy" id="496014"/>
    <lineage>
        <taxon>Bacteria</taxon>
        <taxon>Bacillati</taxon>
        <taxon>Actinomycetota</taxon>
        <taxon>Thermoleophilia</taxon>
        <taxon>Solirubrobacterales</taxon>
        <taxon>Baekduiaceae</taxon>
        <taxon>Baekduia</taxon>
    </lineage>
</organism>
<evidence type="ECO:0000256" key="2">
    <source>
        <dbReference type="SAM" id="SignalP"/>
    </source>
</evidence>
<dbReference type="PROSITE" id="PS51257">
    <property type="entry name" value="PROKAR_LIPOPROTEIN"/>
    <property type="match status" value="1"/>
</dbReference>
<gene>
    <name evidence="3" type="ORF">FSW04_12340</name>
</gene>
<evidence type="ECO:0000313" key="4">
    <source>
        <dbReference type="Proteomes" id="UP000321805"/>
    </source>
</evidence>
<keyword evidence="4" id="KW-1185">Reference proteome</keyword>
<protein>
    <recommendedName>
        <fullName evidence="5">Lipoprotein</fullName>
    </recommendedName>
</protein>
<dbReference type="Proteomes" id="UP000321805">
    <property type="component" value="Chromosome"/>
</dbReference>
<sequence>MTVKTAIAVATAGAAVLAGCGSQSASDQARNQATNAQQQVQQAEPALSPKAQNVLQDAQALAADIATTARNYASGKVTDQQAADKLGGYQQRATALSQRAKDLPATERSRSQLTKLTKQLSSTTSSLRSSVDQGAAGADVQGSVDRLRTAATATYQQLQGRLPADTRKAITQALNALGA</sequence>
<feature type="chain" id="PRO_5039246339" description="Lipoprotein" evidence="2">
    <location>
        <begin position="26"/>
        <end position="179"/>
    </location>
</feature>
<dbReference type="EMBL" id="CP042430">
    <property type="protein sequence ID" value="QEC48278.1"/>
    <property type="molecule type" value="Genomic_DNA"/>
</dbReference>
<proteinExistence type="predicted"/>
<feature type="signal peptide" evidence="2">
    <location>
        <begin position="1"/>
        <end position="25"/>
    </location>
</feature>
<accession>A0A5B8U617</accession>
<keyword evidence="2" id="KW-0732">Signal</keyword>
<reference evidence="3 4" key="1">
    <citation type="journal article" date="2018" name="J. Microbiol.">
        <title>Baekduia soli gen. nov., sp. nov., a novel bacterium isolated from the soil of Baekdu Mountain and proposal of a novel family name, Baekduiaceae fam. nov.</title>
        <authorList>
            <person name="An D.S."/>
            <person name="Siddiqi M.Z."/>
            <person name="Kim K.H."/>
            <person name="Yu H.S."/>
            <person name="Im W.T."/>
        </authorList>
    </citation>
    <scope>NUCLEOTIDE SEQUENCE [LARGE SCALE GENOMIC DNA]</scope>
    <source>
        <strain evidence="3 4">BR7-21</strain>
    </source>
</reference>
<name>A0A5B8U617_9ACTN</name>